<evidence type="ECO:0000259" key="5">
    <source>
        <dbReference type="Pfam" id="PF25597"/>
    </source>
</evidence>
<dbReference type="Proteomes" id="UP000594261">
    <property type="component" value="Chromosome 10"/>
</dbReference>
<keyword evidence="1" id="KW-0645">Protease</keyword>
<dbReference type="OMA" id="QIHKQAR"/>
<dbReference type="InterPro" id="IPR043502">
    <property type="entry name" value="DNA/RNA_pol_sf"/>
</dbReference>
<dbReference type="EnsemblPlants" id="QL10p012131:mrna">
    <property type="protein sequence ID" value="QL10p012131:mrna"/>
    <property type="gene ID" value="QL10p012131"/>
</dbReference>
<dbReference type="CDD" id="cd09272">
    <property type="entry name" value="RNase_HI_RT_Ty1"/>
    <property type="match status" value="1"/>
</dbReference>
<dbReference type="InterPro" id="IPR025724">
    <property type="entry name" value="GAG-pre-integrase_dom"/>
</dbReference>
<dbReference type="GO" id="GO:0004190">
    <property type="term" value="F:aspartic-type endopeptidase activity"/>
    <property type="evidence" value="ECO:0007669"/>
    <property type="project" value="UniProtKB-KW"/>
</dbReference>
<dbReference type="InterPro" id="IPR054722">
    <property type="entry name" value="PolX-like_BBD"/>
</dbReference>
<evidence type="ECO:0000259" key="4">
    <source>
        <dbReference type="Pfam" id="PF22936"/>
    </source>
</evidence>
<proteinExistence type="predicted"/>
<keyword evidence="1" id="KW-0378">Hydrolase</keyword>
<dbReference type="Pfam" id="PF14223">
    <property type="entry name" value="Retrotran_gag_2"/>
    <property type="match status" value="1"/>
</dbReference>
<dbReference type="InterPro" id="IPR012337">
    <property type="entry name" value="RNaseH-like_sf"/>
</dbReference>
<dbReference type="SUPFAM" id="SSF56672">
    <property type="entry name" value="DNA/RNA polymerases"/>
    <property type="match status" value="1"/>
</dbReference>
<organism evidence="6 7">
    <name type="scientific">Quercus lobata</name>
    <name type="common">Valley oak</name>
    <dbReference type="NCBI Taxonomy" id="97700"/>
    <lineage>
        <taxon>Eukaryota</taxon>
        <taxon>Viridiplantae</taxon>
        <taxon>Streptophyta</taxon>
        <taxon>Embryophyta</taxon>
        <taxon>Tracheophyta</taxon>
        <taxon>Spermatophyta</taxon>
        <taxon>Magnoliopsida</taxon>
        <taxon>eudicotyledons</taxon>
        <taxon>Gunneridae</taxon>
        <taxon>Pentapetalae</taxon>
        <taxon>rosids</taxon>
        <taxon>fabids</taxon>
        <taxon>Fagales</taxon>
        <taxon>Fagaceae</taxon>
        <taxon>Quercus</taxon>
    </lineage>
</organism>
<feature type="domain" description="GAG-pre-integrase" evidence="3">
    <location>
        <begin position="190"/>
        <end position="239"/>
    </location>
</feature>
<dbReference type="Pfam" id="PF07727">
    <property type="entry name" value="RVT_2"/>
    <property type="match status" value="1"/>
</dbReference>
<dbReference type="Pfam" id="PF22936">
    <property type="entry name" value="Pol_BBD"/>
    <property type="match status" value="1"/>
</dbReference>
<evidence type="ECO:0000259" key="3">
    <source>
        <dbReference type="Pfam" id="PF13976"/>
    </source>
</evidence>
<dbReference type="EMBL" id="LRBV02000010">
    <property type="status" value="NOT_ANNOTATED_CDS"/>
    <property type="molecule type" value="Genomic_DNA"/>
</dbReference>
<evidence type="ECO:0008006" key="8">
    <source>
        <dbReference type="Google" id="ProtNLM"/>
    </source>
</evidence>
<dbReference type="InterPro" id="IPR057670">
    <property type="entry name" value="SH3_retrovirus"/>
</dbReference>
<dbReference type="PANTHER" id="PTHR11439:SF467">
    <property type="entry name" value="INTEGRASE CATALYTIC DOMAIN-CONTAINING PROTEIN"/>
    <property type="match status" value="1"/>
</dbReference>
<dbReference type="PANTHER" id="PTHR11439">
    <property type="entry name" value="GAG-POL-RELATED RETROTRANSPOSON"/>
    <property type="match status" value="1"/>
</dbReference>
<evidence type="ECO:0000259" key="2">
    <source>
        <dbReference type="Pfam" id="PF07727"/>
    </source>
</evidence>
<dbReference type="GO" id="GO:0003676">
    <property type="term" value="F:nucleic acid binding"/>
    <property type="evidence" value="ECO:0007669"/>
    <property type="project" value="InterPro"/>
</dbReference>
<dbReference type="Gene3D" id="3.30.420.10">
    <property type="entry name" value="Ribonuclease H-like superfamily/Ribonuclease H"/>
    <property type="match status" value="1"/>
</dbReference>
<feature type="domain" description="Retroviral polymerase SH3-like" evidence="5">
    <location>
        <begin position="375"/>
        <end position="431"/>
    </location>
</feature>
<dbReference type="AlphaFoldDB" id="A0A7N2RBS3"/>
<reference evidence="6" key="2">
    <citation type="submission" date="2021-01" db="UniProtKB">
        <authorList>
            <consortium name="EnsemblPlants"/>
        </authorList>
    </citation>
    <scope>IDENTIFICATION</scope>
</reference>
<keyword evidence="7" id="KW-1185">Reference proteome</keyword>
<dbReference type="SUPFAM" id="SSF53098">
    <property type="entry name" value="Ribonuclease H-like"/>
    <property type="match status" value="1"/>
</dbReference>
<dbReference type="Gramene" id="QL10p012131:mrna">
    <property type="protein sequence ID" value="QL10p012131:mrna"/>
    <property type="gene ID" value="QL10p012131"/>
</dbReference>
<dbReference type="InterPro" id="IPR036397">
    <property type="entry name" value="RNaseH_sf"/>
</dbReference>
<evidence type="ECO:0000313" key="6">
    <source>
        <dbReference type="EnsemblPlants" id="QL10p012131:mrna"/>
    </source>
</evidence>
<dbReference type="InterPro" id="IPR013103">
    <property type="entry name" value="RVT_2"/>
</dbReference>
<sequence length="963" mass="109894">MVTMKLIIDDELQDLLLLSSLPDSWETLVVSLSNSASNGVLQFAMVKDSLLNEETRRKDMGKDIAHALVTENRGRISDPYVEWVIDSAASCHVTPRKELFISYKGGNFGRVKIGNDSYVDIVGIGDICVRANTGYTLILKDVRHVPNIRLNLISTHVLDKEGYDNYFHDGKWRLSKGSLVFAREKICCALYKTQVKLCKDVVSAAQEDSSPNLWHRRLAHMSEKWLQILAKKSLIPFAKDLVYSDVCGLIDVETLGGNNYFVTFIDNASRKKDVRHEKTIPSTPQQNGVTERMNRTIVEKISPSVPLGFDVSERVWTRKDVSYSYLKVFGCKTFVHVPKEQRSKLDSLKVFGCKTFVHVPKEQRSKLDSLKVFGCKTFVHVPKEQRSKLDSKSTPCIFVGYGDAEFGYKLWDPKEKKMIRSRDVVFHENENLVDFEKIEKPKTTVVVEPQVRRSTREHRPSTRYPTSEYTMITEEGELESFQEVQSHEDKQSWLKVMHEEMNSLNKNKTYDLVELPKGKKKQGIDFDEMFSPVVKMSSIQVVLGLVASLDLEFEQLDVKTAFLHGDLKEEIHMDQLEGFKVKGKEHMVRKLKKSLYGLKQAPRQWYKKFDSFMVGHGYTRTNADHCVYVRKFPNGKFVILLLCVDGMLIVGQDAGVIGNLKKDLFKSFDMKDLGLARQILGMQILRDRKAKKLWLSQEKYIERILERFNMKHAKPVSIPLGSHFKLRKRSCSSSKKEKGDIASTIYSSAVGSLMYAMVCTRPDIAHAIGVVSKFMVNPGKDHWKAVKWIFRYLRGSSKLCLTFGDSKPVLEGYVDADWAGDFDGRKSTSGYLFTFAGGAVSWQSRLQKCVALSTTKAEYIAANEAGEEILWLKRFLQELGLKQDGYVVNYDSQSAIDLSKNSMYHSCSKHIEVRFNWLRLVVKQQSFELEKIHTDENPADMLTKVVSREKLKLCVGLAVMNSN</sequence>
<keyword evidence="1" id="KW-0064">Aspartyl protease</keyword>
<evidence type="ECO:0000313" key="7">
    <source>
        <dbReference type="Proteomes" id="UP000594261"/>
    </source>
</evidence>
<dbReference type="InParanoid" id="A0A7N2RBS3"/>
<accession>A0A7N2RBS3</accession>
<feature type="domain" description="Retrovirus-related Pol polyprotein from transposon TNT 1-94-like beta-barrel" evidence="4">
    <location>
        <begin position="83"/>
        <end position="163"/>
    </location>
</feature>
<name>A0A7N2RBS3_QUELO</name>
<protein>
    <recommendedName>
        <fullName evidence="8">Integrase catalytic domain-containing protein</fullName>
    </recommendedName>
</protein>
<feature type="domain" description="Reverse transcriptase Ty1/copia-type" evidence="2">
    <location>
        <begin position="521"/>
        <end position="720"/>
    </location>
</feature>
<evidence type="ECO:0000256" key="1">
    <source>
        <dbReference type="ARBA" id="ARBA00022750"/>
    </source>
</evidence>
<reference evidence="6 7" key="1">
    <citation type="journal article" date="2016" name="G3 (Bethesda)">
        <title>First Draft Assembly and Annotation of the Genome of a California Endemic Oak Quercus lobata Nee (Fagaceae).</title>
        <authorList>
            <person name="Sork V.L."/>
            <person name="Fitz-Gibbon S.T."/>
            <person name="Puiu D."/>
            <person name="Crepeau M."/>
            <person name="Gugger P.F."/>
            <person name="Sherman R."/>
            <person name="Stevens K."/>
            <person name="Langley C.H."/>
            <person name="Pellegrini M."/>
            <person name="Salzberg S.L."/>
        </authorList>
    </citation>
    <scope>NUCLEOTIDE SEQUENCE [LARGE SCALE GENOMIC DNA]</scope>
    <source>
        <strain evidence="6 7">cv. SW786</strain>
    </source>
</reference>
<dbReference type="Pfam" id="PF25597">
    <property type="entry name" value="SH3_retrovirus"/>
    <property type="match status" value="1"/>
</dbReference>
<dbReference type="Pfam" id="PF13976">
    <property type="entry name" value="gag_pre-integrs"/>
    <property type="match status" value="1"/>
</dbReference>